<protein>
    <submittedName>
        <fullName evidence="1">Replication restart DNA helicase PriA</fullName>
    </submittedName>
</protein>
<dbReference type="SUPFAM" id="SSF57783">
    <property type="entry name" value="Zinc beta-ribbon"/>
    <property type="match status" value="1"/>
</dbReference>
<dbReference type="EMBL" id="JAQOSP010000059">
    <property type="protein sequence ID" value="MDJ1169441.1"/>
    <property type="molecule type" value="Genomic_DNA"/>
</dbReference>
<evidence type="ECO:0000313" key="2">
    <source>
        <dbReference type="Proteomes" id="UP001235303"/>
    </source>
</evidence>
<name>A0ABT7ARB1_9CYAN</name>
<sequence>MPLIQPIPCPNCGSSAERKHLVKSEQTKIECPSCDYFLLTCSRTGRVKEAYAPGIYWGNGRSK</sequence>
<gene>
    <name evidence="1" type="ORF">PMG71_08385</name>
</gene>
<evidence type="ECO:0000313" key="1">
    <source>
        <dbReference type="EMBL" id="MDJ1169441.1"/>
    </source>
</evidence>
<keyword evidence="1" id="KW-0378">Hydrolase</keyword>
<organism evidence="1 2">
    <name type="scientific">Roseofilum acuticapitatum BLCC-M154</name>
    <dbReference type="NCBI Taxonomy" id="3022444"/>
    <lineage>
        <taxon>Bacteria</taxon>
        <taxon>Bacillati</taxon>
        <taxon>Cyanobacteriota</taxon>
        <taxon>Cyanophyceae</taxon>
        <taxon>Desertifilales</taxon>
        <taxon>Desertifilaceae</taxon>
        <taxon>Roseofilum</taxon>
        <taxon>Roseofilum acuticapitatum</taxon>
    </lineage>
</organism>
<keyword evidence="1" id="KW-0547">Nucleotide-binding</keyword>
<comment type="caution">
    <text evidence="1">The sequence shown here is derived from an EMBL/GenBank/DDBJ whole genome shotgun (WGS) entry which is preliminary data.</text>
</comment>
<dbReference type="GO" id="GO:0004386">
    <property type="term" value="F:helicase activity"/>
    <property type="evidence" value="ECO:0007669"/>
    <property type="project" value="UniProtKB-KW"/>
</dbReference>
<dbReference type="Proteomes" id="UP001235303">
    <property type="component" value="Unassembled WGS sequence"/>
</dbReference>
<keyword evidence="1" id="KW-0347">Helicase</keyword>
<reference evidence="1 2" key="1">
    <citation type="submission" date="2023-01" db="EMBL/GenBank/DDBJ databases">
        <title>Novel diversity within Roseofilum (Cyanobacteria; Desertifilaceae) from marine benthic mats with descriptions of four novel species.</title>
        <authorList>
            <person name="Wang Y."/>
            <person name="Berthold D.E."/>
            <person name="Hu J."/>
            <person name="Lefler F.W."/>
            <person name="Laughinghouse H.D. IV."/>
        </authorList>
    </citation>
    <scope>NUCLEOTIDE SEQUENCE [LARGE SCALE GENOMIC DNA]</scope>
    <source>
        <strain evidence="1 2">BLCC-M154</strain>
    </source>
</reference>
<proteinExistence type="predicted"/>
<accession>A0ABT7ARB1</accession>
<keyword evidence="2" id="KW-1185">Reference proteome</keyword>
<keyword evidence="1" id="KW-0067">ATP-binding</keyword>